<dbReference type="GO" id="GO:0004497">
    <property type="term" value="F:monooxygenase activity"/>
    <property type="evidence" value="ECO:0007669"/>
    <property type="project" value="InterPro"/>
</dbReference>
<keyword evidence="4 5" id="KW-0408">Iron</keyword>
<evidence type="ECO:0000256" key="1">
    <source>
        <dbReference type="ARBA" id="ARBA00001971"/>
    </source>
</evidence>
<keyword evidence="5" id="KW-0349">Heme</keyword>
<dbReference type="PRINTS" id="PR00465">
    <property type="entry name" value="EP450IV"/>
</dbReference>
<dbReference type="EMBL" id="ML976999">
    <property type="protein sequence ID" value="KAF1954377.1"/>
    <property type="molecule type" value="Genomic_DNA"/>
</dbReference>
<dbReference type="Proteomes" id="UP000800035">
    <property type="component" value="Unassembled WGS sequence"/>
</dbReference>
<protein>
    <submittedName>
        <fullName evidence="7">Cytochrome P450</fullName>
    </submittedName>
</protein>
<keyword evidence="6" id="KW-1133">Transmembrane helix</keyword>
<dbReference type="OrthoDB" id="3366823at2759"/>
<dbReference type="GO" id="GO:0020037">
    <property type="term" value="F:heme binding"/>
    <property type="evidence" value="ECO:0007669"/>
    <property type="project" value="InterPro"/>
</dbReference>
<dbReference type="SUPFAM" id="SSF48264">
    <property type="entry name" value="Cytochrome P450"/>
    <property type="match status" value="1"/>
</dbReference>
<dbReference type="CDD" id="cd11040">
    <property type="entry name" value="CYP7_CYP8-like"/>
    <property type="match status" value="1"/>
</dbReference>
<comment type="similarity">
    <text evidence="2">Belongs to the cytochrome P450 family.</text>
</comment>
<evidence type="ECO:0000256" key="6">
    <source>
        <dbReference type="SAM" id="Phobius"/>
    </source>
</evidence>
<comment type="cofactor">
    <cofactor evidence="1 5">
        <name>heme</name>
        <dbReference type="ChEBI" id="CHEBI:30413"/>
    </cofactor>
</comment>
<keyword evidence="8" id="KW-1185">Reference proteome</keyword>
<dbReference type="InterPro" id="IPR036396">
    <property type="entry name" value="Cyt_P450_sf"/>
</dbReference>
<evidence type="ECO:0000256" key="3">
    <source>
        <dbReference type="ARBA" id="ARBA00022723"/>
    </source>
</evidence>
<keyword evidence="3 5" id="KW-0479">Metal-binding</keyword>
<accession>A0A6A5TZK2</accession>
<keyword evidence="6" id="KW-0472">Membrane</keyword>
<dbReference type="InterPro" id="IPR053007">
    <property type="entry name" value="CYP450_monoxygenase_sec-met"/>
</dbReference>
<proteinExistence type="inferred from homology"/>
<dbReference type="AlphaFoldDB" id="A0A6A5TZK2"/>
<organism evidence="7 8">
    <name type="scientific">Byssothecium circinans</name>
    <dbReference type="NCBI Taxonomy" id="147558"/>
    <lineage>
        <taxon>Eukaryota</taxon>
        <taxon>Fungi</taxon>
        <taxon>Dikarya</taxon>
        <taxon>Ascomycota</taxon>
        <taxon>Pezizomycotina</taxon>
        <taxon>Dothideomycetes</taxon>
        <taxon>Pleosporomycetidae</taxon>
        <taxon>Pleosporales</taxon>
        <taxon>Massarineae</taxon>
        <taxon>Massarinaceae</taxon>
        <taxon>Byssothecium</taxon>
    </lineage>
</organism>
<evidence type="ECO:0000313" key="8">
    <source>
        <dbReference type="Proteomes" id="UP000800035"/>
    </source>
</evidence>
<feature type="transmembrane region" description="Helical" evidence="6">
    <location>
        <begin position="6"/>
        <end position="27"/>
    </location>
</feature>
<evidence type="ECO:0000256" key="4">
    <source>
        <dbReference type="ARBA" id="ARBA00023004"/>
    </source>
</evidence>
<dbReference type="GO" id="GO:0016705">
    <property type="term" value="F:oxidoreductase activity, acting on paired donors, with incorporation or reduction of molecular oxygen"/>
    <property type="evidence" value="ECO:0007669"/>
    <property type="project" value="InterPro"/>
</dbReference>
<dbReference type="PANTHER" id="PTHR47582">
    <property type="entry name" value="P450, PUTATIVE (EUROFUNG)-RELATED"/>
    <property type="match status" value="1"/>
</dbReference>
<reference evidence="7" key="1">
    <citation type="journal article" date="2020" name="Stud. Mycol.">
        <title>101 Dothideomycetes genomes: a test case for predicting lifestyles and emergence of pathogens.</title>
        <authorList>
            <person name="Haridas S."/>
            <person name="Albert R."/>
            <person name="Binder M."/>
            <person name="Bloem J."/>
            <person name="Labutti K."/>
            <person name="Salamov A."/>
            <person name="Andreopoulos B."/>
            <person name="Baker S."/>
            <person name="Barry K."/>
            <person name="Bills G."/>
            <person name="Bluhm B."/>
            <person name="Cannon C."/>
            <person name="Castanera R."/>
            <person name="Culley D."/>
            <person name="Daum C."/>
            <person name="Ezra D."/>
            <person name="Gonzalez J."/>
            <person name="Henrissat B."/>
            <person name="Kuo A."/>
            <person name="Liang C."/>
            <person name="Lipzen A."/>
            <person name="Lutzoni F."/>
            <person name="Magnuson J."/>
            <person name="Mondo S."/>
            <person name="Nolan M."/>
            <person name="Ohm R."/>
            <person name="Pangilinan J."/>
            <person name="Park H.-J."/>
            <person name="Ramirez L."/>
            <person name="Alfaro M."/>
            <person name="Sun H."/>
            <person name="Tritt A."/>
            <person name="Yoshinaga Y."/>
            <person name="Zwiers L.-H."/>
            <person name="Turgeon B."/>
            <person name="Goodwin S."/>
            <person name="Spatafora J."/>
            <person name="Crous P."/>
            <person name="Grigoriev I."/>
        </authorList>
    </citation>
    <scope>NUCLEOTIDE SEQUENCE</scope>
    <source>
        <strain evidence="7">CBS 675.92</strain>
    </source>
</reference>
<dbReference type="GO" id="GO:0005506">
    <property type="term" value="F:iron ion binding"/>
    <property type="evidence" value="ECO:0007669"/>
    <property type="project" value="InterPro"/>
</dbReference>
<dbReference type="PANTHER" id="PTHR47582:SF1">
    <property type="entry name" value="P450, PUTATIVE (EUROFUNG)-RELATED"/>
    <property type="match status" value="1"/>
</dbReference>
<dbReference type="Gene3D" id="1.10.630.10">
    <property type="entry name" value="Cytochrome P450"/>
    <property type="match status" value="1"/>
</dbReference>
<feature type="binding site" description="axial binding residue" evidence="5">
    <location>
        <position position="439"/>
    </location>
    <ligand>
        <name>heme</name>
        <dbReference type="ChEBI" id="CHEBI:30413"/>
    </ligand>
    <ligandPart>
        <name>Fe</name>
        <dbReference type="ChEBI" id="CHEBI:18248"/>
    </ligandPart>
</feature>
<evidence type="ECO:0000256" key="2">
    <source>
        <dbReference type="ARBA" id="ARBA00010617"/>
    </source>
</evidence>
<evidence type="ECO:0000256" key="5">
    <source>
        <dbReference type="PIRSR" id="PIRSR602403-1"/>
    </source>
</evidence>
<dbReference type="InterPro" id="IPR002403">
    <property type="entry name" value="Cyt_P450_E_grp-IV"/>
</dbReference>
<keyword evidence="6" id="KW-0812">Transmembrane</keyword>
<sequence>MDLIIFLNGFASTPFFFGVAAVVFIFLTRVLGPKRNAAEPPFIPMSVPYFGHLYGILVGQASYYVQLSKKYGHQLYSLAMPGGRIYIVNSPDLISIIQKHPRVLSHWYIAAALTKNLGGISNEANAILLENARGDKGQNSLVIDGMKATHKAMSGEHLDNMTLAAIRRAKNVIAESGPSPGKVELWDWVQHCFSLAVSSSVYGHNNPYENERLERGLSQFADQTPTFLTGLPPWIFAPKAYRAREAIVARFQQYFGAKSDENASELVKARANVLREYGVPESDIARFEAVNGFGILLNLLPTAFWTIYHIFSDPDLLDAVRQEAVAAGLDKCADILPNSVEELAKLDDLPLLTSVLKESLRTHAAGVAARMVMDDHMFDGQYLLKRDTYLFIPNRAVHFDRTIWGDNVNEFVPHRFTKHNGEKIHPAAFRGFGGGVNLCPGRLFSIKLITAVTASLVLRHDIKPLNKSGALEDPGNDERSQVIALARPLKECMVEFVSREAS</sequence>
<gene>
    <name evidence="7" type="ORF">CC80DRAFT_536880</name>
</gene>
<feature type="transmembrane region" description="Helical" evidence="6">
    <location>
        <begin position="47"/>
        <end position="65"/>
    </location>
</feature>
<dbReference type="Pfam" id="PF00067">
    <property type="entry name" value="p450"/>
    <property type="match status" value="1"/>
</dbReference>
<evidence type="ECO:0000313" key="7">
    <source>
        <dbReference type="EMBL" id="KAF1954377.1"/>
    </source>
</evidence>
<name>A0A6A5TZK2_9PLEO</name>
<dbReference type="InterPro" id="IPR001128">
    <property type="entry name" value="Cyt_P450"/>
</dbReference>